<dbReference type="EMBL" id="LT594324">
    <property type="protein sequence ID" value="SBT43923.1"/>
    <property type="molecule type" value="Genomic_DNA"/>
</dbReference>
<gene>
    <name evidence="3" type="ORF">GA0070621_1923</name>
</gene>
<evidence type="ECO:0000256" key="1">
    <source>
        <dbReference type="ARBA" id="ARBA00022793"/>
    </source>
</evidence>
<dbReference type="PATRIC" id="fig|299146.4.peg.1984"/>
<dbReference type="InterPro" id="IPR051818">
    <property type="entry name" value="TPP_dependent_decarboxylase"/>
</dbReference>
<reference evidence="3 4" key="1">
    <citation type="submission" date="2016-06" db="EMBL/GenBank/DDBJ databases">
        <authorList>
            <person name="Kjaerup R.B."/>
            <person name="Dalgaard T.S."/>
            <person name="Juul-Madsen H.R."/>
        </authorList>
    </citation>
    <scope>NUCLEOTIDE SEQUENCE [LARGE SCALE GENOMIC DNA]</scope>
    <source>
        <strain evidence="3 4">DSM 45248</strain>
    </source>
</reference>
<dbReference type="RefSeq" id="WP_091193502.1">
    <property type="nucleotide sequence ID" value="NZ_LT594324.1"/>
</dbReference>
<dbReference type="AlphaFoldDB" id="A0A1A8ZJA1"/>
<dbReference type="PANTHER" id="PTHR42818:SF1">
    <property type="entry name" value="SULFOPYRUVATE DECARBOXYLASE"/>
    <property type="match status" value="1"/>
</dbReference>
<evidence type="ECO:0000313" key="3">
    <source>
        <dbReference type="EMBL" id="SBT43923.1"/>
    </source>
</evidence>
<dbReference type="Proteomes" id="UP000198765">
    <property type="component" value="Chromosome I"/>
</dbReference>
<dbReference type="GO" id="GO:0016831">
    <property type="term" value="F:carboxy-lyase activity"/>
    <property type="evidence" value="ECO:0007669"/>
    <property type="project" value="UniProtKB-KW"/>
</dbReference>
<proteinExistence type="predicted"/>
<keyword evidence="1" id="KW-0210">Decarboxylase</keyword>
<keyword evidence="3" id="KW-0670">Pyruvate</keyword>
<sequence length="175" mass="18103">MTLEVTARNGLQVADAVATSLARRASGPFYFTPDGLQAPLLERLAELVPAQNVVREDTAVAMAAGACLAGRTPVVLMQNSGLGQSVNALASLVLPYRLAMLLVVGMRGTDLDTTEENLVMGAITEGLLTAMGIPAHRCGESDPEGDVRTALADVDAGRTAALLIEPGLFGWGASN</sequence>
<name>A0A1A8ZJA1_9ACTN</name>
<accession>A0A1A8ZJA1</accession>
<keyword evidence="4" id="KW-1185">Reference proteome</keyword>
<evidence type="ECO:0000256" key="2">
    <source>
        <dbReference type="ARBA" id="ARBA00023239"/>
    </source>
</evidence>
<dbReference type="PANTHER" id="PTHR42818">
    <property type="entry name" value="SULFOPYRUVATE DECARBOXYLASE SUBUNIT ALPHA"/>
    <property type="match status" value="1"/>
</dbReference>
<dbReference type="InterPro" id="IPR029061">
    <property type="entry name" value="THDP-binding"/>
</dbReference>
<organism evidence="3 4">
    <name type="scientific">Micromonospora narathiwatensis</name>
    <dbReference type="NCBI Taxonomy" id="299146"/>
    <lineage>
        <taxon>Bacteria</taxon>
        <taxon>Bacillati</taxon>
        <taxon>Actinomycetota</taxon>
        <taxon>Actinomycetes</taxon>
        <taxon>Micromonosporales</taxon>
        <taxon>Micromonosporaceae</taxon>
        <taxon>Micromonospora</taxon>
    </lineage>
</organism>
<dbReference type="OrthoDB" id="9785953at2"/>
<dbReference type="CDD" id="cd07035">
    <property type="entry name" value="TPP_PYR_POX_like"/>
    <property type="match status" value="1"/>
</dbReference>
<keyword evidence="2" id="KW-0456">Lyase</keyword>
<dbReference type="SUPFAM" id="SSF52518">
    <property type="entry name" value="Thiamin diphosphate-binding fold (THDP-binding)"/>
    <property type="match status" value="1"/>
</dbReference>
<dbReference type="Gene3D" id="3.40.50.970">
    <property type="match status" value="1"/>
</dbReference>
<evidence type="ECO:0000313" key="4">
    <source>
        <dbReference type="Proteomes" id="UP000198765"/>
    </source>
</evidence>
<protein>
    <submittedName>
        <fullName evidence="3">Phosphonopyruvate decarboxylase</fullName>
    </submittedName>
</protein>
<dbReference type="GO" id="GO:0000287">
    <property type="term" value="F:magnesium ion binding"/>
    <property type="evidence" value="ECO:0007669"/>
    <property type="project" value="UniProtKB-ARBA"/>
</dbReference>